<dbReference type="GO" id="GO:0046677">
    <property type="term" value="P:response to antibiotic"/>
    <property type="evidence" value="ECO:0007669"/>
    <property type="project" value="UniProtKB-KW"/>
</dbReference>
<feature type="transmembrane region" description="Helical" evidence="6">
    <location>
        <begin position="88"/>
        <end position="113"/>
    </location>
</feature>
<reference evidence="8 11" key="2">
    <citation type="submission" date="2023-10" db="EMBL/GenBank/DDBJ databases">
        <title>Development of a sustainable strategy for remediation of hydrocarbon-contaminated territories based on the waste exchange concept.</title>
        <authorList>
            <person name="Krivoruchko A."/>
        </authorList>
    </citation>
    <scope>NUCLEOTIDE SEQUENCE [LARGE SCALE GENOMIC DNA]</scope>
    <source>
        <strain evidence="8 11">IEGM 1236</strain>
    </source>
</reference>
<dbReference type="GO" id="GO:0043190">
    <property type="term" value="C:ATP-binding cassette (ABC) transporter complex"/>
    <property type="evidence" value="ECO:0007669"/>
    <property type="project" value="InterPro"/>
</dbReference>
<evidence type="ECO:0000256" key="2">
    <source>
        <dbReference type="ARBA" id="ARBA00022692"/>
    </source>
</evidence>
<feature type="transmembrane region" description="Helical" evidence="6">
    <location>
        <begin position="60"/>
        <end position="82"/>
    </location>
</feature>
<evidence type="ECO:0000259" key="7">
    <source>
        <dbReference type="PROSITE" id="PS51012"/>
    </source>
</evidence>
<keyword evidence="2 6" id="KW-0812">Transmembrane</keyword>
<evidence type="ECO:0000256" key="4">
    <source>
        <dbReference type="ARBA" id="ARBA00023136"/>
    </source>
</evidence>
<comment type="caution">
    <text evidence="9">The sequence shown here is derived from an EMBL/GenBank/DDBJ whole genome shotgun (WGS) entry which is preliminary data.</text>
</comment>
<keyword evidence="3 6" id="KW-1133">Transmembrane helix</keyword>
<dbReference type="PIRSF" id="PIRSF006648">
    <property type="entry name" value="DrrB"/>
    <property type="match status" value="1"/>
</dbReference>
<dbReference type="PANTHER" id="PTHR43229">
    <property type="entry name" value="NODULATION PROTEIN J"/>
    <property type="match status" value="1"/>
</dbReference>
<dbReference type="InterPro" id="IPR051784">
    <property type="entry name" value="Nod_factor_ABC_transporter"/>
</dbReference>
<comment type="similarity">
    <text evidence="6">Belongs to the ABC-2 integral membrane protein family.</text>
</comment>
<feature type="transmembrane region" description="Helical" evidence="6">
    <location>
        <begin position="259"/>
        <end position="281"/>
    </location>
</feature>
<feature type="transmembrane region" description="Helical" evidence="6">
    <location>
        <begin position="167"/>
        <end position="190"/>
    </location>
</feature>
<dbReference type="AlphaFoldDB" id="A0A315S7B9"/>
<dbReference type="EMBL" id="JAWLUM010000002">
    <property type="protein sequence ID" value="MDV7134024.1"/>
    <property type="molecule type" value="Genomic_DNA"/>
</dbReference>
<organism evidence="9 10">
    <name type="scientific">Williamsia marianensis</name>
    <dbReference type="NCBI Taxonomy" id="85044"/>
    <lineage>
        <taxon>Bacteria</taxon>
        <taxon>Bacillati</taxon>
        <taxon>Actinomycetota</taxon>
        <taxon>Actinomycetes</taxon>
        <taxon>Mycobacteriales</taxon>
        <taxon>Nocardiaceae</taxon>
        <taxon>Williamsia</taxon>
    </lineage>
</organism>
<reference evidence="9 10" key="1">
    <citation type="submission" date="2018-10" db="EMBL/GenBank/DDBJ databases">
        <title>Sequencing the genomes of 1000 actinobacteria strains.</title>
        <authorList>
            <person name="Klenk H.-P."/>
        </authorList>
    </citation>
    <scope>NUCLEOTIDE SEQUENCE [LARGE SCALE GENOMIC DNA]</scope>
    <source>
        <strain evidence="9 10">DSM 44343</strain>
    </source>
</reference>
<dbReference type="InterPro" id="IPR047817">
    <property type="entry name" value="ABC2_TM_bact-type"/>
</dbReference>
<dbReference type="RefSeq" id="WP_243404366.1">
    <property type="nucleotide sequence ID" value="NZ_CBCRXS010000005.1"/>
</dbReference>
<dbReference type="InterPro" id="IPR013525">
    <property type="entry name" value="ABC2_TM"/>
</dbReference>
<name>A0A315S7B9_WILMA</name>
<evidence type="ECO:0000313" key="9">
    <source>
        <dbReference type="EMBL" id="RKR96081.1"/>
    </source>
</evidence>
<dbReference type="PANTHER" id="PTHR43229:SF2">
    <property type="entry name" value="NODULATION PROTEIN J"/>
    <property type="match status" value="1"/>
</dbReference>
<evidence type="ECO:0000313" key="8">
    <source>
        <dbReference type="EMBL" id="MDV7134024.1"/>
    </source>
</evidence>
<evidence type="ECO:0000313" key="10">
    <source>
        <dbReference type="Proteomes" id="UP000274762"/>
    </source>
</evidence>
<protein>
    <recommendedName>
        <fullName evidence="6">Transport permease protein</fullName>
    </recommendedName>
</protein>
<evidence type="ECO:0000256" key="5">
    <source>
        <dbReference type="ARBA" id="ARBA00023251"/>
    </source>
</evidence>
<proteinExistence type="inferred from homology"/>
<evidence type="ECO:0000256" key="3">
    <source>
        <dbReference type="ARBA" id="ARBA00022989"/>
    </source>
</evidence>
<keyword evidence="11" id="KW-1185">Reference proteome</keyword>
<dbReference type="EMBL" id="RBKV01000001">
    <property type="protein sequence ID" value="RKR96081.1"/>
    <property type="molecule type" value="Genomic_DNA"/>
</dbReference>
<accession>A0A315S7B9</accession>
<keyword evidence="6" id="KW-0813">Transport</keyword>
<evidence type="ECO:0000313" key="11">
    <source>
        <dbReference type="Proteomes" id="UP001185792"/>
    </source>
</evidence>
<evidence type="ECO:0000256" key="1">
    <source>
        <dbReference type="ARBA" id="ARBA00004141"/>
    </source>
</evidence>
<dbReference type="PROSITE" id="PS51012">
    <property type="entry name" value="ABC_TM2"/>
    <property type="match status" value="1"/>
</dbReference>
<comment type="subcellular location">
    <subcellularLocation>
        <location evidence="6">Cell membrane</location>
        <topology evidence="6">Multi-pass membrane protein</topology>
    </subcellularLocation>
    <subcellularLocation>
        <location evidence="1">Membrane</location>
        <topology evidence="1">Multi-pass membrane protein</topology>
    </subcellularLocation>
</comment>
<dbReference type="GO" id="GO:0140359">
    <property type="term" value="F:ABC-type transporter activity"/>
    <property type="evidence" value="ECO:0007669"/>
    <property type="project" value="InterPro"/>
</dbReference>
<keyword evidence="5" id="KW-0046">Antibiotic resistance</keyword>
<dbReference type="Pfam" id="PF01061">
    <property type="entry name" value="ABC2_membrane"/>
    <property type="match status" value="1"/>
</dbReference>
<evidence type="ECO:0000256" key="6">
    <source>
        <dbReference type="RuleBase" id="RU361157"/>
    </source>
</evidence>
<accession>A0A495K4G1</accession>
<keyword evidence="4 6" id="KW-0472">Membrane</keyword>
<keyword evidence="6" id="KW-1003">Cell membrane</keyword>
<dbReference type="Proteomes" id="UP000274762">
    <property type="component" value="Unassembled WGS sequence"/>
</dbReference>
<gene>
    <name evidence="9" type="ORF">DFJ75_2920</name>
    <name evidence="8" type="ORF">R4198_09970</name>
</gene>
<sequence>MGLATSTRGTICVEGYDPKVAALLADRVIADHVSVSESVSQALTMARRGLLKLKHNPQQLFDVVVLPIVLTVLFSSIFGGAIAGDVPAYLPILIPGVLVQVAVAASVTTGVQLREDLDKGVFDRFKSLPIARISPLAGSLLADVVRYVIATGVTVLVGLAMGYRPGSIAGLLAGCVLVIVVAFALSWIFALMGVLMNKASTVQGVSMLVLMPLTFVSNALVPVDTLPGWMQAFASVNPVSHLVSAVRELAVDGHFGPEIAWSLAGAFIVLMVFAPLTLRVYMVKT</sequence>
<dbReference type="InterPro" id="IPR000412">
    <property type="entry name" value="ABC_2_transport"/>
</dbReference>
<feature type="transmembrane region" description="Helical" evidence="6">
    <location>
        <begin position="202"/>
        <end position="221"/>
    </location>
</feature>
<feature type="transmembrane region" description="Helical" evidence="6">
    <location>
        <begin position="133"/>
        <end position="161"/>
    </location>
</feature>
<dbReference type="Proteomes" id="UP001185792">
    <property type="component" value="Unassembled WGS sequence"/>
</dbReference>
<feature type="domain" description="ABC transmembrane type-2" evidence="7">
    <location>
        <begin position="58"/>
        <end position="284"/>
    </location>
</feature>